<protein>
    <submittedName>
        <fullName evidence="2">Uncharacterized protein</fullName>
    </submittedName>
</protein>
<name>A0A2P5XV52_GOSBA</name>
<feature type="compositionally biased region" description="Basic and acidic residues" evidence="1">
    <location>
        <begin position="1"/>
        <end position="18"/>
    </location>
</feature>
<feature type="compositionally biased region" description="Polar residues" evidence="1">
    <location>
        <begin position="19"/>
        <end position="32"/>
    </location>
</feature>
<feature type="region of interest" description="Disordered" evidence="1">
    <location>
        <begin position="1"/>
        <end position="74"/>
    </location>
</feature>
<dbReference type="Proteomes" id="UP000239757">
    <property type="component" value="Unassembled WGS sequence"/>
</dbReference>
<evidence type="ECO:0000313" key="3">
    <source>
        <dbReference type="Proteomes" id="UP000239757"/>
    </source>
</evidence>
<reference evidence="2 3" key="1">
    <citation type="submission" date="2015-01" db="EMBL/GenBank/DDBJ databases">
        <title>Genome of allotetraploid Gossypium barbadense reveals genomic plasticity and fiber elongation in cotton evolution.</title>
        <authorList>
            <person name="Chen X."/>
            <person name="Liu X."/>
            <person name="Zhao B."/>
            <person name="Zheng H."/>
            <person name="Hu Y."/>
            <person name="Lu G."/>
            <person name="Yang C."/>
            <person name="Chen J."/>
            <person name="Shan C."/>
            <person name="Zhang L."/>
            <person name="Zhou Y."/>
            <person name="Wang L."/>
            <person name="Guo W."/>
            <person name="Bai Y."/>
            <person name="Ruan J."/>
            <person name="Shangguan X."/>
            <person name="Mao Y."/>
            <person name="Jiang J."/>
            <person name="Zhu Y."/>
            <person name="Lei J."/>
            <person name="Kang H."/>
            <person name="Chen S."/>
            <person name="He X."/>
            <person name="Wang R."/>
            <person name="Wang Y."/>
            <person name="Chen J."/>
            <person name="Wang L."/>
            <person name="Yu S."/>
            <person name="Wang B."/>
            <person name="Wei J."/>
            <person name="Song S."/>
            <person name="Lu X."/>
            <person name="Gao Z."/>
            <person name="Gu W."/>
            <person name="Deng X."/>
            <person name="Ma D."/>
            <person name="Wang S."/>
            <person name="Liang W."/>
            <person name="Fang L."/>
            <person name="Cai C."/>
            <person name="Zhu X."/>
            <person name="Zhou B."/>
            <person name="Zhang Y."/>
            <person name="Chen Z."/>
            <person name="Xu S."/>
            <person name="Zhu R."/>
            <person name="Wang S."/>
            <person name="Zhang T."/>
            <person name="Zhao G."/>
        </authorList>
    </citation>
    <scope>NUCLEOTIDE SEQUENCE [LARGE SCALE GENOMIC DNA]</scope>
    <source>
        <strain evidence="3">cv. Xinhai21</strain>
        <tissue evidence="2">Leaf</tissue>
    </source>
</reference>
<gene>
    <name evidence="2" type="ORF">GOBAR_AA13416</name>
</gene>
<proteinExistence type="predicted"/>
<organism evidence="2 3">
    <name type="scientific">Gossypium barbadense</name>
    <name type="common">Sea Island cotton</name>
    <name type="synonym">Hibiscus barbadensis</name>
    <dbReference type="NCBI Taxonomy" id="3634"/>
    <lineage>
        <taxon>Eukaryota</taxon>
        <taxon>Viridiplantae</taxon>
        <taxon>Streptophyta</taxon>
        <taxon>Embryophyta</taxon>
        <taxon>Tracheophyta</taxon>
        <taxon>Spermatophyta</taxon>
        <taxon>Magnoliopsida</taxon>
        <taxon>eudicotyledons</taxon>
        <taxon>Gunneridae</taxon>
        <taxon>Pentapetalae</taxon>
        <taxon>rosids</taxon>
        <taxon>malvids</taxon>
        <taxon>Malvales</taxon>
        <taxon>Malvaceae</taxon>
        <taxon>Malvoideae</taxon>
        <taxon>Gossypium</taxon>
    </lineage>
</organism>
<sequence length="169" mass="19376">MVSKGKRETDYNEQKSETRSMSINEPCSSNNKGPIYEERRLQIEELDEWRAPVKEKPKTHEKSKRNHNEDRDRMKATPFTVMDIFPHGTVEVTHTVFGTFKVFQKPHGQAHGLALGRAHTTGGDTAVRDGRVKIERKCSPTRDSIRGHDCATWPWTKLSKQHRHATACV</sequence>
<dbReference type="EMBL" id="KZ664167">
    <property type="protein sequence ID" value="PPS07225.1"/>
    <property type="molecule type" value="Genomic_DNA"/>
</dbReference>
<dbReference type="AlphaFoldDB" id="A0A2P5XV52"/>
<evidence type="ECO:0000256" key="1">
    <source>
        <dbReference type="SAM" id="MobiDB-lite"/>
    </source>
</evidence>
<feature type="compositionally biased region" description="Basic and acidic residues" evidence="1">
    <location>
        <begin position="35"/>
        <end position="74"/>
    </location>
</feature>
<evidence type="ECO:0000313" key="2">
    <source>
        <dbReference type="EMBL" id="PPS07225.1"/>
    </source>
</evidence>
<accession>A0A2P5XV52</accession>